<sequence length="156" mass="18472">MSEEEDINTNEQVELEEIFSRNNVLPRNCNMTKEIEAKEELLQDDDNNITQEIRSEEPKFFFNKVANSDLFSEKIFPTWENFKPTSEMLLNNVASMSNCAAKFHICLIPFRWYYKDLDGSNEPFFTAKKFIKENSTTFQCELLVFINYLYVFQQAN</sequence>
<comment type="caution">
    <text evidence="1">The sequence shown here is derived from an EMBL/GenBank/DDBJ whole genome shotgun (WGS) entry which is preliminary data.</text>
</comment>
<evidence type="ECO:0000313" key="1">
    <source>
        <dbReference type="EMBL" id="CAG8569188.1"/>
    </source>
</evidence>
<evidence type="ECO:0000313" key="2">
    <source>
        <dbReference type="Proteomes" id="UP000789366"/>
    </source>
</evidence>
<organism evidence="1 2">
    <name type="scientific">Cetraspora pellucida</name>
    <dbReference type="NCBI Taxonomy" id="1433469"/>
    <lineage>
        <taxon>Eukaryota</taxon>
        <taxon>Fungi</taxon>
        <taxon>Fungi incertae sedis</taxon>
        <taxon>Mucoromycota</taxon>
        <taxon>Glomeromycotina</taxon>
        <taxon>Glomeromycetes</taxon>
        <taxon>Diversisporales</taxon>
        <taxon>Gigasporaceae</taxon>
        <taxon>Cetraspora</taxon>
    </lineage>
</organism>
<gene>
    <name evidence="1" type="ORF">SPELUC_LOCUS5924</name>
</gene>
<reference evidence="1" key="1">
    <citation type="submission" date="2021-06" db="EMBL/GenBank/DDBJ databases">
        <authorList>
            <person name="Kallberg Y."/>
            <person name="Tangrot J."/>
            <person name="Rosling A."/>
        </authorList>
    </citation>
    <scope>NUCLEOTIDE SEQUENCE</scope>
    <source>
        <strain evidence="1">28 12/20/2015</strain>
    </source>
</reference>
<keyword evidence="2" id="KW-1185">Reference proteome</keyword>
<protein>
    <submittedName>
        <fullName evidence="1">7386_t:CDS:1</fullName>
    </submittedName>
</protein>
<name>A0ACA9M4P2_9GLOM</name>
<dbReference type="EMBL" id="CAJVPW010006450">
    <property type="protein sequence ID" value="CAG8569188.1"/>
    <property type="molecule type" value="Genomic_DNA"/>
</dbReference>
<proteinExistence type="predicted"/>
<dbReference type="Proteomes" id="UP000789366">
    <property type="component" value="Unassembled WGS sequence"/>
</dbReference>
<accession>A0ACA9M4P2</accession>